<evidence type="ECO:0000313" key="2">
    <source>
        <dbReference type="EMBL" id="ORY32946.1"/>
    </source>
</evidence>
<accession>A0A1Y2BE01</accession>
<feature type="transmembrane region" description="Helical" evidence="1">
    <location>
        <begin position="97"/>
        <end position="117"/>
    </location>
</feature>
<dbReference type="EMBL" id="MCOG01000162">
    <property type="protein sequence ID" value="ORY32946.1"/>
    <property type="molecule type" value="Genomic_DNA"/>
</dbReference>
<comment type="caution">
    <text evidence="2">The sequence shown here is derived from an EMBL/GenBank/DDBJ whole genome shotgun (WGS) entry which is preliminary data.</text>
</comment>
<dbReference type="Proteomes" id="UP000193920">
    <property type="component" value="Unassembled WGS sequence"/>
</dbReference>
<dbReference type="AlphaFoldDB" id="A0A1Y2BE01"/>
<feature type="transmembrane region" description="Helical" evidence="1">
    <location>
        <begin position="206"/>
        <end position="231"/>
    </location>
</feature>
<feature type="transmembrane region" description="Helical" evidence="1">
    <location>
        <begin position="59"/>
        <end position="77"/>
    </location>
</feature>
<sequence length="310" mass="36432">MLGANLKKIHVDNKFDAFLNITNNIIDNVNETQYYIPGLTFILVWYVYFIIGEGKIWKYLFGVTLSGFLGSILTALFNVTKGYFTLDYILQLKWLEAILWHLNEYGYVYISFLKLRIVVNELQKKYWNYIMYALFVYNLIIRLIIATVIIAGRKNSAGSHLLGFSLFPLSLIETIFMFLIIKTFIEHTNENDKYKDIINTLLTSSLTRMFLVGLIYFLSSCVCYFYAPAILKSIKTLIWRAKGTLGLIFLMDLLFIRIDIREQMSTYDTYKYKYYYKTNITSNFGSNLSNNSSKFINYDNNFFDYSKRNL</sequence>
<evidence type="ECO:0000256" key="1">
    <source>
        <dbReference type="SAM" id="Phobius"/>
    </source>
</evidence>
<gene>
    <name evidence="2" type="ORF">LY90DRAFT_673440</name>
</gene>
<evidence type="ECO:0000313" key="3">
    <source>
        <dbReference type="Proteomes" id="UP000193920"/>
    </source>
</evidence>
<keyword evidence="1" id="KW-0812">Transmembrane</keyword>
<keyword evidence="1" id="KW-1133">Transmembrane helix</keyword>
<feature type="transmembrane region" description="Helical" evidence="1">
    <location>
        <begin position="237"/>
        <end position="256"/>
    </location>
</feature>
<feature type="transmembrane region" description="Helical" evidence="1">
    <location>
        <begin position="34"/>
        <end position="52"/>
    </location>
</feature>
<name>A0A1Y2BE01_9FUNG</name>
<feature type="transmembrane region" description="Helical" evidence="1">
    <location>
        <begin position="129"/>
        <end position="152"/>
    </location>
</feature>
<reference evidence="2 3" key="1">
    <citation type="submission" date="2016-08" db="EMBL/GenBank/DDBJ databases">
        <title>A Parts List for Fungal Cellulosomes Revealed by Comparative Genomics.</title>
        <authorList>
            <consortium name="DOE Joint Genome Institute"/>
            <person name="Haitjema C.H."/>
            <person name="Gilmore S.P."/>
            <person name="Henske J.K."/>
            <person name="Solomon K.V."/>
            <person name="De Groot R."/>
            <person name="Kuo A."/>
            <person name="Mondo S.J."/>
            <person name="Salamov A.A."/>
            <person name="Labutti K."/>
            <person name="Zhao Z."/>
            <person name="Chiniquy J."/>
            <person name="Barry K."/>
            <person name="Brewer H.M."/>
            <person name="Purvine S.O."/>
            <person name="Wright A.T."/>
            <person name="Boxma B."/>
            <person name="Van Alen T."/>
            <person name="Hackstein J.H."/>
            <person name="Baker S.E."/>
            <person name="Grigoriev I.V."/>
            <person name="O'Malley M.A."/>
        </authorList>
    </citation>
    <scope>NUCLEOTIDE SEQUENCE [LARGE SCALE GENOMIC DNA]</scope>
    <source>
        <strain evidence="2 3">G1</strain>
    </source>
</reference>
<proteinExistence type="predicted"/>
<feature type="transmembrane region" description="Helical" evidence="1">
    <location>
        <begin position="164"/>
        <end position="185"/>
    </location>
</feature>
<protein>
    <submittedName>
        <fullName evidence="2">Uncharacterized protein</fullName>
    </submittedName>
</protein>
<keyword evidence="3" id="KW-1185">Reference proteome</keyword>
<keyword evidence="1" id="KW-0472">Membrane</keyword>
<organism evidence="2 3">
    <name type="scientific">Neocallimastix californiae</name>
    <dbReference type="NCBI Taxonomy" id="1754190"/>
    <lineage>
        <taxon>Eukaryota</taxon>
        <taxon>Fungi</taxon>
        <taxon>Fungi incertae sedis</taxon>
        <taxon>Chytridiomycota</taxon>
        <taxon>Chytridiomycota incertae sedis</taxon>
        <taxon>Neocallimastigomycetes</taxon>
        <taxon>Neocallimastigales</taxon>
        <taxon>Neocallimastigaceae</taxon>
        <taxon>Neocallimastix</taxon>
    </lineage>
</organism>